<dbReference type="GO" id="GO:0030488">
    <property type="term" value="P:tRNA methylation"/>
    <property type="evidence" value="ECO:0007669"/>
    <property type="project" value="UniProtKB-UniRule"/>
</dbReference>
<comment type="function">
    <text evidence="11">Adenosyl-L-methionine (AdoMet)-dependent tRNA (uracil-O(2)-)-methyltransferase.</text>
</comment>
<evidence type="ECO:0000256" key="7">
    <source>
        <dbReference type="ARBA" id="ARBA00022679"/>
    </source>
</evidence>
<comment type="catalytic activity">
    <reaction evidence="10 11">
        <text>uridine(44) in tRNA(Ser) + S-adenosyl-L-methionine = 2'-O-methyluridine(44) in tRNA(Ser) + S-adenosyl-L-homocysteine + H(+)</text>
        <dbReference type="Rhea" id="RHEA:43100"/>
        <dbReference type="Rhea" id="RHEA-COMP:10339"/>
        <dbReference type="Rhea" id="RHEA-COMP:10340"/>
        <dbReference type="ChEBI" id="CHEBI:15378"/>
        <dbReference type="ChEBI" id="CHEBI:57856"/>
        <dbReference type="ChEBI" id="CHEBI:59789"/>
        <dbReference type="ChEBI" id="CHEBI:65315"/>
        <dbReference type="ChEBI" id="CHEBI:74478"/>
        <dbReference type="EC" id="2.1.1.211"/>
    </reaction>
</comment>
<evidence type="ECO:0000256" key="10">
    <source>
        <dbReference type="ARBA" id="ARBA00047957"/>
    </source>
</evidence>
<dbReference type="PANTHER" id="PTHR21210:SF0">
    <property type="entry name" value="TRNA (URACIL-O(2)-)-METHYLTRANSFERASE-RELATED"/>
    <property type="match status" value="1"/>
</dbReference>
<evidence type="ECO:0000256" key="1">
    <source>
        <dbReference type="ARBA" id="ARBA00004496"/>
    </source>
</evidence>
<keyword evidence="7 11" id="KW-0808">Transferase</keyword>
<dbReference type="GO" id="GO:0141101">
    <property type="term" value="F:tRNA(Ser) (uridine(44)-2'-O-)-methyltransferase activity"/>
    <property type="evidence" value="ECO:0007669"/>
    <property type="project" value="UniProtKB-EC"/>
</dbReference>
<evidence type="ECO:0000256" key="8">
    <source>
        <dbReference type="ARBA" id="ARBA00022691"/>
    </source>
</evidence>
<reference evidence="12 13" key="1">
    <citation type="submission" date="2019-03" db="EMBL/GenBank/DDBJ databases">
        <title>Nematode-trapping fungi genome.</title>
        <authorList>
            <person name="Vidal-Diez De Ulzurrun G."/>
        </authorList>
    </citation>
    <scope>NUCLEOTIDE SEQUENCE [LARGE SCALE GENOMIC DNA]</scope>
    <source>
        <strain evidence="12 13">TWF154</strain>
    </source>
</reference>
<dbReference type="AlphaFoldDB" id="A0A7C8NZS1"/>
<dbReference type="EC" id="2.1.1.211" evidence="3 11"/>
<gene>
    <name evidence="12" type="primary">TRM44</name>
    <name evidence="12" type="ORF">EYR41_009247</name>
</gene>
<comment type="subcellular location">
    <subcellularLocation>
        <location evidence="1 11">Cytoplasm</location>
    </subcellularLocation>
</comment>
<comment type="caution">
    <text evidence="12">The sequence shown here is derived from an EMBL/GenBank/DDBJ whole genome shotgun (WGS) entry which is preliminary data.</text>
</comment>
<keyword evidence="6 11" id="KW-0489">Methyltransferase</keyword>
<name>A0A7C8NZS1_ORBOL</name>
<proteinExistence type="inferred from homology"/>
<evidence type="ECO:0000256" key="11">
    <source>
        <dbReference type="RuleBase" id="RU368004"/>
    </source>
</evidence>
<dbReference type="EMBL" id="SOZJ01000006">
    <property type="protein sequence ID" value="TGJ65260.1"/>
    <property type="molecule type" value="Genomic_DNA"/>
</dbReference>
<evidence type="ECO:0000256" key="9">
    <source>
        <dbReference type="ARBA" id="ARBA00022694"/>
    </source>
</evidence>
<evidence type="ECO:0000313" key="13">
    <source>
        <dbReference type="Proteomes" id="UP000297595"/>
    </source>
</evidence>
<accession>A0A7C8NZS1</accession>
<sequence length="581" mass="65885">MEESDLAVLFTPLSTSSTSIDHTNVVVSQQPNTPDVWKKSCSIQIPESPITQSESVILGVLLQPEYLSPVIARADVIYDSDTAGLEISKGGVDIGFIGDFLTYRVSRRLIIRNIPRNPKRDEAIEQSIWSLQKFPDEDDDTASPQPSLLIVIVPHINGHPAEWPFYFPDVRAFALETKGSKVSIHHLDRARPELLDTTISRKPVAGVDSERTRRMFKRILEVLKKRFEKPDYIKRVNHDAIVSRERYQKVYQDLKARHADRLCRIFAINGYEGKGCREVDKIFEELGIASFCICLWEEIYEIPTTARRNGYYDDVRTNTSSDPLNQFVGFADLGCGSGVLTDVLLQEGWPGYGIDARSRKIWKSFDDHVQLHLIESILIPYVIDQTLVGTESMTSYREDQMDPFYTISGSPYTYHSGRFANGTFLICNHGDELTAWTPLLASLSRSPFMVVPCCSFNLAGRRFRAQRSFCQVEGEKSRESSKQSTYRLLINYVENLCHEIGVVPQKEWLRIPSTRNLAIIGRAYEPPSWDLSKGFEIEESREMVVKKIIQREGGTEGWNAMVAKLKGRQPSGADDGHSRCS</sequence>
<evidence type="ECO:0000256" key="4">
    <source>
        <dbReference type="ARBA" id="ARBA00017788"/>
    </source>
</evidence>
<dbReference type="GO" id="GO:0005737">
    <property type="term" value="C:cytoplasm"/>
    <property type="evidence" value="ECO:0007669"/>
    <property type="project" value="UniProtKB-SubCell"/>
</dbReference>
<evidence type="ECO:0000256" key="3">
    <source>
        <dbReference type="ARBA" id="ARBA00012795"/>
    </source>
</evidence>
<evidence type="ECO:0000256" key="5">
    <source>
        <dbReference type="ARBA" id="ARBA00022490"/>
    </source>
</evidence>
<organism evidence="12 13">
    <name type="scientific">Orbilia oligospora</name>
    <name type="common">Nematode-trapping fungus</name>
    <name type="synonym">Arthrobotrys oligospora</name>
    <dbReference type="NCBI Taxonomy" id="2813651"/>
    <lineage>
        <taxon>Eukaryota</taxon>
        <taxon>Fungi</taxon>
        <taxon>Dikarya</taxon>
        <taxon>Ascomycota</taxon>
        <taxon>Pezizomycotina</taxon>
        <taxon>Orbiliomycetes</taxon>
        <taxon>Orbiliales</taxon>
        <taxon>Orbiliaceae</taxon>
        <taxon>Orbilia</taxon>
    </lineage>
</organism>
<evidence type="ECO:0000256" key="6">
    <source>
        <dbReference type="ARBA" id="ARBA00022603"/>
    </source>
</evidence>
<dbReference type="InterPro" id="IPR011671">
    <property type="entry name" value="tRNA_uracil_MeTrfase"/>
</dbReference>
<comment type="similarity">
    <text evidence="2 11">Belongs to the TRM44 family.</text>
</comment>
<dbReference type="PANTHER" id="PTHR21210">
    <property type="entry name" value="TRNA (URACIL-O(2)-)-METHYLTRANSFERASE-RELATED"/>
    <property type="match status" value="1"/>
</dbReference>
<dbReference type="Pfam" id="PF07757">
    <property type="entry name" value="AdoMet_MTase"/>
    <property type="match status" value="1"/>
</dbReference>
<dbReference type="Proteomes" id="UP000297595">
    <property type="component" value="Unassembled WGS sequence"/>
</dbReference>
<evidence type="ECO:0000256" key="2">
    <source>
        <dbReference type="ARBA" id="ARBA00009056"/>
    </source>
</evidence>
<evidence type="ECO:0000313" key="12">
    <source>
        <dbReference type="EMBL" id="TGJ65260.1"/>
    </source>
</evidence>
<dbReference type="OrthoDB" id="10047021at2759"/>
<keyword evidence="5 11" id="KW-0963">Cytoplasm</keyword>
<protein>
    <recommendedName>
        <fullName evidence="4 11">tRNA (uracil-O(2)-)-methyltransferase</fullName>
        <ecNumber evidence="3 11">2.1.1.211</ecNumber>
    </recommendedName>
</protein>
<keyword evidence="9 11" id="KW-0819">tRNA processing</keyword>
<keyword evidence="8 11" id="KW-0949">S-adenosyl-L-methionine</keyword>